<dbReference type="SUPFAM" id="SSF53474">
    <property type="entry name" value="alpha/beta-Hydrolases"/>
    <property type="match status" value="1"/>
</dbReference>
<dbReference type="EMBL" id="JBEPMK010000002">
    <property type="protein sequence ID" value="MET3643948.1"/>
    <property type="molecule type" value="Genomic_DNA"/>
</dbReference>
<accession>A0ABV2JM20</accession>
<protein>
    <submittedName>
        <fullName evidence="1">Tributyrin esterase</fullName>
        <ecNumber evidence="1">3.1.1.-</ecNumber>
    </submittedName>
</protein>
<dbReference type="PANTHER" id="PTHR48098:SF1">
    <property type="entry name" value="DIACYLGLYCEROL ACYLTRANSFERASE_MYCOLYLTRANSFERASE AG85A"/>
    <property type="match status" value="1"/>
</dbReference>
<comment type="caution">
    <text evidence="1">The sequence shown here is derived from an EMBL/GenBank/DDBJ whole genome shotgun (WGS) entry which is preliminary data.</text>
</comment>
<dbReference type="InterPro" id="IPR000801">
    <property type="entry name" value="Esterase-like"/>
</dbReference>
<dbReference type="RefSeq" id="WP_354280107.1">
    <property type="nucleotide sequence ID" value="NZ_JBEPMK010000002.1"/>
</dbReference>
<dbReference type="InterPro" id="IPR029058">
    <property type="entry name" value="AB_hydrolase_fold"/>
</dbReference>
<evidence type="ECO:0000313" key="2">
    <source>
        <dbReference type="Proteomes" id="UP001549055"/>
    </source>
</evidence>
<dbReference type="Pfam" id="PF00756">
    <property type="entry name" value="Esterase"/>
    <property type="match status" value="1"/>
</dbReference>
<name>A0ABV2JM20_9STRE</name>
<organism evidence="1 2">
    <name type="scientific">Streptococcus gallinaceus</name>
    <dbReference type="NCBI Taxonomy" id="165758"/>
    <lineage>
        <taxon>Bacteria</taxon>
        <taxon>Bacillati</taxon>
        <taxon>Bacillota</taxon>
        <taxon>Bacilli</taxon>
        <taxon>Lactobacillales</taxon>
        <taxon>Streptococcaceae</taxon>
        <taxon>Streptococcus</taxon>
    </lineage>
</organism>
<dbReference type="Gene3D" id="3.40.50.1820">
    <property type="entry name" value="alpha/beta hydrolase"/>
    <property type="match status" value="1"/>
</dbReference>
<dbReference type="PANTHER" id="PTHR48098">
    <property type="entry name" value="ENTEROCHELIN ESTERASE-RELATED"/>
    <property type="match status" value="1"/>
</dbReference>
<dbReference type="Proteomes" id="UP001549055">
    <property type="component" value="Unassembled WGS sequence"/>
</dbReference>
<keyword evidence="1" id="KW-0378">Hydrolase</keyword>
<keyword evidence="2" id="KW-1185">Reference proteome</keyword>
<proteinExistence type="predicted"/>
<dbReference type="InterPro" id="IPR050583">
    <property type="entry name" value="Mycobacterial_A85_antigen"/>
</dbReference>
<evidence type="ECO:0000313" key="1">
    <source>
        <dbReference type="EMBL" id="MET3643948.1"/>
    </source>
</evidence>
<sequence>MATIRIEYNSEALMQYREVTVIYPDSSEVTAEEAADTDIPVLYLLHGMNGNQNSWTGRTNLERLVRHTNLIVVMPNSDNAWYTNTASGLNYYDAIAEELPQILRRFFPNMTQKREKTFIAGLSMGGYGAYKIALKTNRFSYAGSFSGAIGLGLAGLDVTELTDGDRTYWQGVFGELDDLSGSEHILTNVVGEHDGQTKFYAWCGEEDFLYASTQTAVNEMTNLGLELTYDHTPGTHDWYYWEKQIEIFLEMLPINYVKEERLS</sequence>
<dbReference type="GO" id="GO:0016787">
    <property type="term" value="F:hydrolase activity"/>
    <property type="evidence" value="ECO:0007669"/>
    <property type="project" value="UniProtKB-KW"/>
</dbReference>
<gene>
    <name evidence="1" type="ORF">ABID27_000570</name>
</gene>
<dbReference type="EC" id="3.1.1.-" evidence="1"/>
<reference evidence="1 2" key="1">
    <citation type="submission" date="2024-06" db="EMBL/GenBank/DDBJ databases">
        <title>Genomic Encyclopedia of Type Strains, Phase IV (KMG-IV): sequencing the most valuable type-strain genomes for metagenomic binning, comparative biology and taxonomic classification.</title>
        <authorList>
            <person name="Goeker M."/>
        </authorList>
    </citation>
    <scope>NUCLEOTIDE SEQUENCE [LARGE SCALE GENOMIC DNA]</scope>
    <source>
        <strain evidence="1 2">DSM 15349</strain>
    </source>
</reference>